<sequence>MTDISRLDQNARRSRAVIHGDTIYLAGHTADDRSQDVTGQTKQVLAKIDEMLAASGSDKSKLLNITIWLADMADFAAMNAVYDAWVVQGHTPARCCGEVKLALPDIRVEIMAIAAR</sequence>
<dbReference type="OrthoDB" id="9803101at2"/>
<keyword evidence="2" id="KW-1185">Reference proteome</keyword>
<dbReference type="Pfam" id="PF01042">
    <property type="entry name" value="Ribonuc_L-PSP"/>
    <property type="match status" value="1"/>
</dbReference>
<protein>
    <recommendedName>
        <fullName evidence="3">RidA/YER057c/UK114 family protein</fullName>
    </recommendedName>
</protein>
<dbReference type="Gene3D" id="3.30.1330.40">
    <property type="entry name" value="RutC-like"/>
    <property type="match status" value="1"/>
</dbReference>
<dbReference type="Proteomes" id="UP000188879">
    <property type="component" value="Unassembled WGS sequence"/>
</dbReference>
<organism evidence="1 2">
    <name type="scientific">Teichococcus deserti</name>
    <dbReference type="NCBI Taxonomy" id="1817963"/>
    <lineage>
        <taxon>Bacteria</taxon>
        <taxon>Pseudomonadati</taxon>
        <taxon>Pseudomonadota</taxon>
        <taxon>Alphaproteobacteria</taxon>
        <taxon>Acetobacterales</taxon>
        <taxon>Roseomonadaceae</taxon>
        <taxon>Roseomonas</taxon>
    </lineage>
</organism>
<dbReference type="AlphaFoldDB" id="A0A1V2H4C4"/>
<proteinExistence type="predicted"/>
<dbReference type="InterPro" id="IPR035709">
    <property type="entry name" value="YoaB-like"/>
</dbReference>
<dbReference type="InterPro" id="IPR035959">
    <property type="entry name" value="RutC-like_sf"/>
</dbReference>
<evidence type="ECO:0008006" key="3">
    <source>
        <dbReference type="Google" id="ProtNLM"/>
    </source>
</evidence>
<dbReference type="InterPro" id="IPR006175">
    <property type="entry name" value="YjgF/YER057c/UK114"/>
</dbReference>
<gene>
    <name evidence="1" type="ORF">BKE38_08295</name>
</gene>
<name>A0A1V2H4C4_9PROT</name>
<evidence type="ECO:0000313" key="2">
    <source>
        <dbReference type="Proteomes" id="UP000188879"/>
    </source>
</evidence>
<dbReference type="EMBL" id="MLCO01000066">
    <property type="protein sequence ID" value="ONG55780.1"/>
    <property type="molecule type" value="Genomic_DNA"/>
</dbReference>
<dbReference type="PANTHER" id="PTHR47328:SF1">
    <property type="entry name" value="RUTC FAMILY PROTEIN YOAB"/>
    <property type="match status" value="1"/>
</dbReference>
<dbReference type="SUPFAM" id="SSF55298">
    <property type="entry name" value="YjgF-like"/>
    <property type="match status" value="1"/>
</dbReference>
<dbReference type="PANTHER" id="PTHR47328">
    <property type="match status" value="1"/>
</dbReference>
<comment type="caution">
    <text evidence="1">The sequence shown here is derived from an EMBL/GenBank/DDBJ whole genome shotgun (WGS) entry which is preliminary data.</text>
</comment>
<evidence type="ECO:0000313" key="1">
    <source>
        <dbReference type="EMBL" id="ONG55780.1"/>
    </source>
</evidence>
<dbReference type="CDD" id="cd06150">
    <property type="entry name" value="YjgF_YER057c_UK114_like_2"/>
    <property type="match status" value="1"/>
</dbReference>
<reference evidence="1 2" key="1">
    <citation type="submission" date="2016-10" db="EMBL/GenBank/DDBJ databases">
        <title>Draft Genome sequence of Roseomonas sp. strain M3.</title>
        <authorList>
            <person name="Subhash Y."/>
            <person name="Lee S."/>
        </authorList>
    </citation>
    <scope>NUCLEOTIDE SEQUENCE [LARGE SCALE GENOMIC DNA]</scope>
    <source>
        <strain evidence="1 2">M3</strain>
    </source>
</reference>
<dbReference type="RefSeq" id="WP_076956884.1">
    <property type="nucleotide sequence ID" value="NZ_MLCO01000066.1"/>
</dbReference>
<accession>A0A1V2H4C4</accession>